<feature type="compositionally biased region" description="Basic and acidic residues" evidence="1">
    <location>
        <begin position="386"/>
        <end position="396"/>
    </location>
</feature>
<sequence length="396" mass="45243">MGQTLAWIQRKVMAEEEHVFPDTLEGFGYHFNTEGLLRTIDQDEEFKFEVREGDHAYNQKHYNALGELIEKKIYSMMERDYKLQRTYLPMNAEEGEPRTFVFHSGDLYTNADKMLILVHGNGVVRAGQWARRLIINDCLNSGTQFPFIKWGRENGYSVIVANPNLNTLETPEARKRKTPIKIRNNSTPEEHLESVWRELVQRTPAKHVAIVAHSYGGVASLELAKNHLREFEERVFAMALTDSVHSLRQQEAEPDLVQFYKQHVVNWASAYDPLDAPLQTSEDEVPTVSAGTDKHEYTSYSSMHSIFKYFCARYEQTVHPTSRPFKVGEPNSLTEPTSSESQHLITRGQGEGEYSPEHPTQTPIGENGSNGDMDTDKQTDTSAETETQKKEVKSEL</sequence>
<dbReference type="InterPro" id="IPR048263">
    <property type="entry name" value="Arb2"/>
</dbReference>
<feature type="region of interest" description="Disordered" evidence="1">
    <location>
        <begin position="321"/>
        <end position="396"/>
    </location>
</feature>
<dbReference type="Gene3D" id="3.40.50.1820">
    <property type="entry name" value="alpha/beta hydrolase"/>
    <property type="match status" value="1"/>
</dbReference>
<keyword evidence="4" id="KW-1185">Reference proteome</keyword>
<dbReference type="InterPro" id="IPR029058">
    <property type="entry name" value="AB_hydrolase_fold"/>
</dbReference>
<gene>
    <name evidence="3" type="ORF">MAR_024319</name>
</gene>
<dbReference type="PANTHER" id="PTHR21357:SF4">
    <property type="entry name" value="FAM172 FAMILY PROTEIN HOMOLOG CG10038"/>
    <property type="match status" value="1"/>
</dbReference>
<name>A0ABY7DQF1_MYAAR</name>
<evidence type="ECO:0000313" key="4">
    <source>
        <dbReference type="Proteomes" id="UP001164746"/>
    </source>
</evidence>
<dbReference type="PANTHER" id="PTHR21357">
    <property type="entry name" value="FAM172 FAMILY PROTEIN HOMOLOG CG10038"/>
    <property type="match status" value="1"/>
</dbReference>
<dbReference type="InterPro" id="IPR053858">
    <property type="entry name" value="Arb2_dom"/>
</dbReference>
<evidence type="ECO:0000259" key="2">
    <source>
        <dbReference type="Pfam" id="PF22749"/>
    </source>
</evidence>
<feature type="compositionally biased region" description="Polar residues" evidence="1">
    <location>
        <begin position="331"/>
        <end position="344"/>
    </location>
</feature>
<dbReference type="Proteomes" id="UP001164746">
    <property type="component" value="Chromosome 3"/>
</dbReference>
<evidence type="ECO:0000313" key="3">
    <source>
        <dbReference type="EMBL" id="WAQ99946.1"/>
    </source>
</evidence>
<dbReference type="EMBL" id="CP111014">
    <property type="protein sequence ID" value="WAQ99946.1"/>
    <property type="molecule type" value="Genomic_DNA"/>
</dbReference>
<proteinExistence type="predicted"/>
<dbReference type="Pfam" id="PF22749">
    <property type="entry name" value="Arb2"/>
    <property type="match status" value="1"/>
</dbReference>
<organism evidence="3 4">
    <name type="scientific">Mya arenaria</name>
    <name type="common">Soft-shell clam</name>
    <dbReference type="NCBI Taxonomy" id="6604"/>
    <lineage>
        <taxon>Eukaryota</taxon>
        <taxon>Metazoa</taxon>
        <taxon>Spiralia</taxon>
        <taxon>Lophotrochozoa</taxon>
        <taxon>Mollusca</taxon>
        <taxon>Bivalvia</taxon>
        <taxon>Autobranchia</taxon>
        <taxon>Heteroconchia</taxon>
        <taxon>Euheterodonta</taxon>
        <taxon>Imparidentia</taxon>
        <taxon>Neoheterodontei</taxon>
        <taxon>Myida</taxon>
        <taxon>Myoidea</taxon>
        <taxon>Myidae</taxon>
        <taxon>Mya</taxon>
    </lineage>
</organism>
<accession>A0ABY7DQF1</accession>
<feature type="domain" description="Arb2" evidence="2">
    <location>
        <begin position="20"/>
        <end position="273"/>
    </location>
</feature>
<dbReference type="SUPFAM" id="SSF53474">
    <property type="entry name" value="alpha/beta-Hydrolases"/>
    <property type="match status" value="1"/>
</dbReference>
<protein>
    <submittedName>
        <fullName evidence="3">F172A-like protein</fullName>
    </submittedName>
</protein>
<evidence type="ECO:0000256" key="1">
    <source>
        <dbReference type="SAM" id="MobiDB-lite"/>
    </source>
</evidence>
<reference evidence="3" key="1">
    <citation type="submission" date="2022-11" db="EMBL/GenBank/DDBJ databases">
        <title>Centuries of genome instability and evolution in soft-shell clam transmissible cancer (bioRxiv).</title>
        <authorList>
            <person name="Hart S.F.M."/>
            <person name="Yonemitsu M.A."/>
            <person name="Giersch R.M."/>
            <person name="Beal B.F."/>
            <person name="Arriagada G."/>
            <person name="Davis B.W."/>
            <person name="Ostrander E.A."/>
            <person name="Goff S.P."/>
            <person name="Metzger M.J."/>
        </authorList>
    </citation>
    <scope>NUCLEOTIDE SEQUENCE</scope>
    <source>
        <strain evidence="3">MELC-2E11</strain>
        <tissue evidence="3">Siphon/mantle</tissue>
    </source>
</reference>
<feature type="compositionally biased region" description="Polar residues" evidence="1">
    <location>
        <begin position="358"/>
        <end position="372"/>
    </location>
</feature>